<evidence type="ECO:0000256" key="2">
    <source>
        <dbReference type="ARBA" id="ARBA00022801"/>
    </source>
</evidence>
<dbReference type="GO" id="GO:0016462">
    <property type="term" value="F:pyrophosphatase activity"/>
    <property type="evidence" value="ECO:0007669"/>
    <property type="project" value="UniProtKB-ARBA"/>
</dbReference>
<dbReference type="Gene3D" id="3.90.79.10">
    <property type="entry name" value="Nucleoside Triphosphate Pyrophosphohydrolase"/>
    <property type="match status" value="1"/>
</dbReference>
<dbReference type="PANTHER" id="PTHR11839:SF18">
    <property type="entry name" value="NUDIX HYDROLASE DOMAIN-CONTAINING PROTEIN"/>
    <property type="match status" value="1"/>
</dbReference>
<gene>
    <name evidence="5" type="primary">nudF</name>
    <name evidence="5" type="ORF">L248_0309</name>
</gene>
<comment type="cofactor">
    <cofactor evidence="1">
        <name>Mg(2+)</name>
        <dbReference type="ChEBI" id="CHEBI:18420"/>
    </cofactor>
</comment>
<dbReference type="InterPro" id="IPR020476">
    <property type="entry name" value="Nudix_hydrolase"/>
</dbReference>
<dbReference type="STRING" id="1231336.L248_0309"/>
<keyword evidence="2 3" id="KW-0378">Hydrolase</keyword>
<sequence>MILAGTSRPKCYLYCTRLTRRRATFCGKLSIVYEMRGLDAVLAPLTNRGKIISEKEVFQGRIFSVSQRQIHTPDGLTVERDVVTHIPAVVVLALTPDRQQALLNVEYRAGINAESYSLPAGLLDPGETALEAAVREVKEETGYVLTQPQAMTQVSTSEGFSSETNTLAWGIVDPNDRGHQHFDRDEFVNSKLVPFTDIVAAVKDGTIHAGQAVAAVTYYLSFLQK</sequence>
<dbReference type="GO" id="GO:0006753">
    <property type="term" value="P:nucleoside phosphate metabolic process"/>
    <property type="evidence" value="ECO:0007669"/>
    <property type="project" value="TreeGrafter"/>
</dbReference>
<comment type="similarity">
    <text evidence="3">Belongs to the Nudix hydrolase family.</text>
</comment>
<protein>
    <submittedName>
        <fullName evidence="5">NudF</fullName>
    </submittedName>
</protein>
<reference evidence="6" key="1">
    <citation type="journal article" date="2013" name="Genome Announc.">
        <title>Whole-Genome Sequencing of Lactobacillus shenzhenensis Strain LY-73T.</title>
        <authorList>
            <person name="Lin Z."/>
            <person name="Liu Z."/>
            <person name="Yang R."/>
            <person name="Zou Y."/>
            <person name="Wan D."/>
            <person name="Chen J."/>
            <person name="Guo M."/>
            <person name="Zhao J."/>
            <person name="Fang C."/>
            <person name="Yang R."/>
            <person name="Liu F."/>
        </authorList>
    </citation>
    <scope>NUCLEOTIDE SEQUENCE [LARGE SCALE GENOMIC DNA]</scope>
    <source>
        <strain evidence="6">LY-73</strain>
    </source>
</reference>
<dbReference type="CDD" id="cd03424">
    <property type="entry name" value="NUDIX_ADPRase_Nudt5_UGPPase_Nudt14"/>
    <property type="match status" value="1"/>
</dbReference>
<dbReference type="Proteomes" id="UP000030647">
    <property type="component" value="Unassembled WGS sequence"/>
</dbReference>
<dbReference type="Pfam" id="PF00293">
    <property type="entry name" value="NUDIX"/>
    <property type="match status" value="1"/>
</dbReference>
<keyword evidence="6" id="KW-1185">Reference proteome</keyword>
<evidence type="ECO:0000259" key="4">
    <source>
        <dbReference type="PROSITE" id="PS51462"/>
    </source>
</evidence>
<dbReference type="PANTHER" id="PTHR11839">
    <property type="entry name" value="UDP/ADP-SUGAR PYROPHOSPHATASE"/>
    <property type="match status" value="1"/>
</dbReference>
<organism evidence="5 6">
    <name type="scientific">Schleiferilactobacillus shenzhenensis LY-73</name>
    <dbReference type="NCBI Taxonomy" id="1231336"/>
    <lineage>
        <taxon>Bacteria</taxon>
        <taxon>Bacillati</taxon>
        <taxon>Bacillota</taxon>
        <taxon>Bacilli</taxon>
        <taxon>Lactobacillales</taxon>
        <taxon>Lactobacillaceae</taxon>
        <taxon>Schleiferilactobacillus</taxon>
    </lineage>
</organism>
<evidence type="ECO:0000256" key="1">
    <source>
        <dbReference type="ARBA" id="ARBA00001946"/>
    </source>
</evidence>
<dbReference type="PROSITE" id="PS51462">
    <property type="entry name" value="NUDIX"/>
    <property type="match status" value="1"/>
</dbReference>
<proteinExistence type="inferred from homology"/>
<accession>U4TT81</accession>
<dbReference type="InterPro" id="IPR000086">
    <property type="entry name" value="NUDIX_hydrolase_dom"/>
</dbReference>
<dbReference type="eggNOG" id="COG0494">
    <property type="taxonomic scope" value="Bacteria"/>
</dbReference>
<name>U4TT81_9LACO</name>
<dbReference type="PROSITE" id="PS00893">
    <property type="entry name" value="NUDIX_BOX"/>
    <property type="match status" value="1"/>
</dbReference>
<dbReference type="GO" id="GO:0019693">
    <property type="term" value="P:ribose phosphate metabolic process"/>
    <property type="evidence" value="ECO:0007669"/>
    <property type="project" value="TreeGrafter"/>
</dbReference>
<dbReference type="AlphaFoldDB" id="U4TT81"/>
<dbReference type="HOGENOM" id="CLU_062658_5_0_9"/>
<evidence type="ECO:0000256" key="3">
    <source>
        <dbReference type="RuleBase" id="RU003476"/>
    </source>
</evidence>
<dbReference type="InterPro" id="IPR015797">
    <property type="entry name" value="NUDIX_hydrolase-like_dom_sf"/>
</dbReference>
<dbReference type="InterPro" id="IPR020084">
    <property type="entry name" value="NUDIX_hydrolase_CS"/>
</dbReference>
<dbReference type="SUPFAM" id="SSF55811">
    <property type="entry name" value="Nudix"/>
    <property type="match status" value="1"/>
</dbReference>
<evidence type="ECO:0000313" key="5">
    <source>
        <dbReference type="EMBL" id="ERL66630.1"/>
    </source>
</evidence>
<evidence type="ECO:0000313" key="6">
    <source>
        <dbReference type="Proteomes" id="UP000030647"/>
    </source>
</evidence>
<dbReference type="PRINTS" id="PR00502">
    <property type="entry name" value="NUDIXFAMILY"/>
</dbReference>
<dbReference type="EMBL" id="KI271582">
    <property type="protein sequence ID" value="ERL66630.1"/>
    <property type="molecule type" value="Genomic_DNA"/>
</dbReference>
<feature type="domain" description="Nudix hydrolase" evidence="4">
    <location>
        <begin position="84"/>
        <end position="215"/>
    </location>
</feature>